<sequence length="96" mass="11451">MKKTSLERFLYDFLEMIIHEDLNLLEDFDTQDKFEETILTDKNVANQVQPNLIRRQLTKLNLHYGQLIDLAQEFCENKNHFLPRKTCGSYTSSLRK</sequence>
<name>A0A2D4DS05_STRCB</name>
<keyword evidence="2" id="KW-1185">Reference proteome</keyword>
<organism evidence="1 2">
    <name type="scientific">Streptococcus canis</name>
    <dbReference type="NCBI Taxonomy" id="1329"/>
    <lineage>
        <taxon>Bacteria</taxon>
        <taxon>Bacillati</taxon>
        <taxon>Bacillota</taxon>
        <taxon>Bacilli</taxon>
        <taxon>Lactobacillales</taxon>
        <taxon>Streptococcaceae</taxon>
        <taxon>Streptococcus</taxon>
    </lineage>
</organism>
<evidence type="ECO:0000313" key="1">
    <source>
        <dbReference type="EMBL" id="VDC43804.1"/>
    </source>
</evidence>
<gene>
    <name evidence="1" type="ORF">FMV2238Y02_22970</name>
</gene>
<dbReference type="Proteomes" id="UP000280759">
    <property type="component" value="Unassembled WGS sequence"/>
</dbReference>
<protein>
    <submittedName>
        <fullName evidence="1">Uncharacterized protein</fullName>
    </submittedName>
</protein>
<proteinExistence type="predicted"/>
<accession>A0A2D4DS05</accession>
<dbReference type="EMBL" id="UXEP01000063">
    <property type="protein sequence ID" value="VDC43804.1"/>
    <property type="molecule type" value="Genomic_DNA"/>
</dbReference>
<evidence type="ECO:0000313" key="2">
    <source>
        <dbReference type="Proteomes" id="UP000280759"/>
    </source>
</evidence>
<dbReference type="AlphaFoldDB" id="A0A2D4DS05"/>
<reference evidence="1 2" key="1">
    <citation type="submission" date="2018-10" db="EMBL/GenBank/DDBJ databases">
        <authorList>
            <consortium name="Molecular Microbiology and Infection Unit (UMMI)"/>
            <person name="Machado M."/>
        </authorList>
    </citation>
    <scope>NUCLEOTIDE SEQUENCE [LARGE SCALE GENOMIC DNA]</scope>
    <source>
        <strain evidence="1">FMV2238.02</strain>
    </source>
</reference>